<sequence>MDIKVEKKYLLEALQQHLNLDGFENADELQEALEAAPQIYDHFPELVGFIKFWRAQEDKLNVIYIDYALRTGKNAVDQEGFYEFLLFAYENARVKIEGLSLQEASDNATLDYILGQTEAESEGLEYNFTPSQWTLTLSNLLELFISKQADLLEAYEDFTSKQDGQYDFHTYMGVVFTKGVLEKNWQTMRQYSAPDEEVFLTLDHMAVSSHMSQFLDYFQKMEKKLYKDFERLHGDDDKRFEDFAAQIYVAFQYQRD</sequence>
<organism evidence="1 2">
    <name type="scientific">Persicobacter diffluens</name>
    <dbReference type="NCBI Taxonomy" id="981"/>
    <lineage>
        <taxon>Bacteria</taxon>
        <taxon>Pseudomonadati</taxon>
        <taxon>Bacteroidota</taxon>
        <taxon>Cytophagia</taxon>
        <taxon>Cytophagales</taxon>
        <taxon>Persicobacteraceae</taxon>
        <taxon>Persicobacter</taxon>
    </lineage>
</organism>
<protein>
    <submittedName>
        <fullName evidence="1">Uncharacterized protein</fullName>
    </submittedName>
</protein>
<comment type="caution">
    <text evidence="1">The sequence shown here is derived from an EMBL/GenBank/DDBJ whole genome shotgun (WGS) entry which is preliminary data.</text>
</comment>
<reference evidence="1 2" key="1">
    <citation type="submission" date="2021-12" db="EMBL/GenBank/DDBJ databases">
        <title>Genome sequencing of bacteria with rrn-lacking chromosome and rrn-plasmid.</title>
        <authorList>
            <person name="Anda M."/>
            <person name="Iwasaki W."/>
        </authorList>
    </citation>
    <scope>NUCLEOTIDE SEQUENCE [LARGE SCALE GENOMIC DNA]</scope>
    <source>
        <strain evidence="1 2">NBRC 15940</strain>
    </source>
</reference>
<keyword evidence="2" id="KW-1185">Reference proteome</keyword>
<proteinExistence type="predicted"/>
<gene>
    <name evidence="1" type="ORF">PEDI_42470</name>
</gene>
<accession>A0AAN4W454</accession>
<dbReference type="Proteomes" id="UP001310022">
    <property type="component" value="Unassembled WGS sequence"/>
</dbReference>
<evidence type="ECO:0000313" key="2">
    <source>
        <dbReference type="Proteomes" id="UP001310022"/>
    </source>
</evidence>
<dbReference type="EMBL" id="BQKE01000003">
    <property type="protein sequence ID" value="GJM63695.1"/>
    <property type="molecule type" value="Genomic_DNA"/>
</dbReference>
<evidence type="ECO:0000313" key="1">
    <source>
        <dbReference type="EMBL" id="GJM63695.1"/>
    </source>
</evidence>
<dbReference type="RefSeq" id="WP_338238826.1">
    <property type="nucleotide sequence ID" value="NZ_BQKE01000003.1"/>
</dbReference>
<dbReference type="AlphaFoldDB" id="A0AAN4W454"/>
<name>A0AAN4W454_9BACT</name>